<accession>G2J970</accession>
<dbReference type="AlphaFoldDB" id="G2J970"/>
<evidence type="ECO:0000313" key="4">
    <source>
        <dbReference type="EMBL" id="CCD29317.1"/>
    </source>
</evidence>
<feature type="coiled-coil region" evidence="2">
    <location>
        <begin position="37"/>
        <end position="64"/>
    </location>
</feature>
<dbReference type="SUPFAM" id="SSF109709">
    <property type="entry name" value="KorB DNA-binding domain-like"/>
    <property type="match status" value="1"/>
</dbReference>
<gene>
    <name evidence="4" type="ORF">CAGGBEG34_220068</name>
</gene>
<dbReference type="PANTHER" id="PTHR33375:SF1">
    <property type="entry name" value="CHROMOSOME-PARTITIONING PROTEIN PARB-RELATED"/>
    <property type="match status" value="1"/>
</dbReference>
<comment type="caution">
    <text evidence="4">The sequence shown here is derived from an EMBL/GenBank/DDBJ whole genome shotgun (WGS) entry which is preliminary data.</text>
</comment>
<dbReference type="SMART" id="SM00470">
    <property type="entry name" value="ParB"/>
    <property type="match status" value="1"/>
</dbReference>
<evidence type="ECO:0000259" key="3">
    <source>
        <dbReference type="PROSITE" id="PS50943"/>
    </source>
</evidence>
<dbReference type="Gene3D" id="3.90.1530.30">
    <property type="match status" value="1"/>
</dbReference>
<dbReference type="EMBL" id="CAFB01000039">
    <property type="protein sequence ID" value="CCD29317.1"/>
    <property type="molecule type" value="Genomic_DNA"/>
</dbReference>
<protein>
    <submittedName>
        <fullName evidence="4">Putative parB partition protein</fullName>
    </submittedName>
</protein>
<dbReference type="InterPro" id="IPR036086">
    <property type="entry name" value="ParB/Sulfiredoxin_sf"/>
</dbReference>
<dbReference type="STRING" id="1070319.CAGGBEG34_220068"/>
<dbReference type="GO" id="GO:0003677">
    <property type="term" value="F:DNA binding"/>
    <property type="evidence" value="ECO:0007669"/>
    <property type="project" value="InterPro"/>
</dbReference>
<evidence type="ECO:0000256" key="2">
    <source>
        <dbReference type="SAM" id="Coils"/>
    </source>
</evidence>
<name>G2J970_9BURK</name>
<keyword evidence="2" id="KW-0175">Coiled coil</keyword>
<sequence>MGIGDKLLAKTVNIQVKSRSPNALEKSRAPKTSPGRLLDIQGRIVEAETRADELEARLGQALDLPLEEIHEIVDRRRKLTSEQFQELKDNLAKNPLVTPISVVRRPEGGFELIAGHNRVYVYRELGRKSIPAIIQELGDGEADLAAFYSNLLSPALPDLEKYLGFKKRQKQTGFDQQKLAAEAGISKSQVSRIFSYERLPTKAIELLKQHHDLNRLGSNAAEELVRLSKDKEEFVIAAVKRLIEDQRFTQNQAIAFVKASNRKRGEISSEEEHVIHSGKSLFCSVRNRDGILTVRFKNPAIASEWKTKIVQFIQDTLKG</sequence>
<feature type="domain" description="HTH cro/C1-type" evidence="3">
    <location>
        <begin position="165"/>
        <end position="201"/>
    </location>
</feature>
<reference evidence="4 5" key="1">
    <citation type="submission" date="2011-08" db="EMBL/GenBank/DDBJ databases">
        <title>The genome of the obligate endobacterium of an arbuscular mycorrhizal fungus reveals an interphylum network of nutritional interactions.</title>
        <authorList>
            <person name="Ghignone S."/>
            <person name="Salvioli A."/>
            <person name="Anca I."/>
            <person name="Lumini E."/>
            <person name="Ortu G."/>
            <person name="Petiti L."/>
            <person name="Cruveiller S."/>
            <person name="Bianciotto V."/>
            <person name="Piffanelli P."/>
            <person name="Lanfranco L."/>
            <person name="Bonfante P."/>
        </authorList>
    </citation>
    <scope>NUCLEOTIDE SEQUENCE [LARGE SCALE GENOMIC DNA]</scope>
    <source>
        <strain evidence="4 5">BEG34</strain>
    </source>
</reference>
<dbReference type="eggNOG" id="COG1475">
    <property type="taxonomic scope" value="Bacteria"/>
</dbReference>
<dbReference type="Pfam" id="PF02195">
    <property type="entry name" value="ParB_N"/>
    <property type="match status" value="1"/>
</dbReference>
<dbReference type="Proteomes" id="UP000054051">
    <property type="component" value="Unassembled WGS sequence"/>
</dbReference>
<dbReference type="GO" id="GO:0005694">
    <property type="term" value="C:chromosome"/>
    <property type="evidence" value="ECO:0007669"/>
    <property type="project" value="TreeGrafter"/>
</dbReference>
<dbReference type="Gene3D" id="1.10.10.2830">
    <property type="match status" value="1"/>
</dbReference>
<dbReference type="PANTHER" id="PTHR33375">
    <property type="entry name" value="CHROMOSOME-PARTITIONING PROTEIN PARB-RELATED"/>
    <property type="match status" value="1"/>
</dbReference>
<dbReference type="InterPro" id="IPR004437">
    <property type="entry name" value="ParB/RepB/Spo0J"/>
</dbReference>
<proteinExistence type="inferred from homology"/>
<dbReference type="InterPro" id="IPR003115">
    <property type="entry name" value="ParB_N"/>
</dbReference>
<dbReference type="Pfam" id="PF01381">
    <property type="entry name" value="HTH_3"/>
    <property type="match status" value="1"/>
</dbReference>
<dbReference type="GO" id="GO:0007059">
    <property type="term" value="P:chromosome segregation"/>
    <property type="evidence" value="ECO:0007669"/>
    <property type="project" value="TreeGrafter"/>
</dbReference>
<dbReference type="OrthoDB" id="8677451at2"/>
<dbReference type="PROSITE" id="PS50943">
    <property type="entry name" value="HTH_CROC1"/>
    <property type="match status" value="1"/>
</dbReference>
<dbReference type="NCBIfam" id="TIGR00180">
    <property type="entry name" value="parB_part"/>
    <property type="match status" value="1"/>
</dbReference>
<evidence type="ECO:0000256" key="1">
    <source>
        <dbReference type="ARBA" id="ARBA00006295"/>
    </source>
</evidence>
<comment type="similarity">
    <text evidence="1">Belongs to the ParB family.</text>
</comment>
<evidence type="ECO:0000313" key="5">
    <source>
        <dbReference type="Proteomes" id="UP000054051"/>
    </source>
</evidence>
<keyword evidence="5" id="KW-1185">Reference proteome</keyword>
<dbReference type="SUPFAM" id="SSF110849">
    <property type="entry name" value="ParB/Sulfiredoxin"/>
    <property type="match status" value="1"/>
</dbReference>
<dbReference type="CDD" id="cd00093">
    <property type="entry name" value="HTH_XRE"/>
    <property type="match status" value="1"/>
</dbReference>
<dbReference type="InterPro" id="IPR001387">
    <property type="entry name" value="Cro/C1-type_HTH"/>
</dbReference>
<dbReference type="InterPro" id="IPR050336">
    <property type="entry name" value="Chromosome_partition/occlusion"/>
</dbReference>
<dbReference type="RefSeq" id="WP_006682539.1">
    <property type="nucleotide sequence ID" value="NZ_CAFB01000039.1"/>
</dbReference>
<organism evidence="4 5">
    <name type="scientific">Candidatus Glomeribacter gigasporarum BEG34</name>
    <dbReference type="NCBI Taxonomy" id="1070319"/>
    <lineage>
        <taxon>Bacteria</taxon>
        <taxon>Pseudomonadati</taxon>
        <taxon>Pseudomonadota</taxon>
        <taxon>Betaproteobacteria</taxon>
        <taxon>Burkholderiales</taxon>
        <taxon>Burkholderiaceae</taxon>
        <taxon>Candidatus Glomeribacter</taxon>
    </lineage>
</organism>